<dbReference type="GO" id="GO:0051539">
    <property type="term" value="F:4 iron, 4 sulfur cluster binding"/>
    <property type="evidence" value="ECO:0007669"/>
    <property type="project" value="UniProtKB-KW"/>
</dbReference>
<reference evidence="7" key="1">
    <citation type="submission" date="2018-07" db="EMBL/GenBank/DDBJ databases">
        <authorList>
            <consortium name="Genoscope - CEA"/>
            <person name="William W."/>
        </authorList>
    </citation>
    <scope>NUCLEOTIDE SEQUENCE</scope>
    <source>
        <strain evidence="7">IK1</strain>
    </source>
</reference>
<dbReference type="AlphaFoldDB" id="A0A653A3H8"/>
<evidence type="ECO:0000256" key="3">
    <source>
        <dbReference type="ARBA" id="ARBA00023002"/>
    </source>
</evidence>
<feature type="domain" description="4Fe-4S ferredoxin-type" evidence="6">
    <location>
        <begin position="183"/>
        <end position="215"/>
    </location>
</feature>
<evidence type="ECO:0000259" key="6">
    <source>
        <dbReference type="PROSITE" id="PS51379"/>
    </source>
</evidence>
<feature type="domain" description="4Fe-4S ferredoxin-type" evidence="6">
    <location>
        <begin position="153"/>
        <end position="182"/>
    </location>
</feature>
<dbReference type="EMBL" id="UPXX01000013">
    <property type="protein sequence ID" value="VBB42606.1"/>
    <property type="molecule type" value="Genomic_DNA"/>
</dbReference>
<keyword evidence="1" id="KW-0004">4Fe-4S</keyword>
<name>A0A653A3H8_UNCDX</name>
<gene>
    <name evidence="7" type="ORF">TRIP_B200746</name>
</gene>
<dbReference type="Pfam" id="PF13237">
    <property type="entry name" value="Fer4_10"/>
    <property type="match status" value="1"/>
</dbReference>
<proteinExistence type="predicted"/>
<evidence type="ECO:0000256" key="5">
    <source>
        <dbReference type="ARBA" id="ARBA00023014"/>
    </source>
</evidence>
<organism evidence="7">
    <name type="scientific">Uncultured Desulfatiglans sp</name>
    <dbReference type="NCBI Taxonomy" id="1748965"/>
    <lineage>
        <taxon>Bacteria</taxon>
        <taxon>Pseudomonadati</taxon>
        <taxon>Thermodesulfobacteriota</taxon>
        <taxon>Desulfobacteria</taxon>
        <taxon>Desulfatiglandales</taxon>
        <taxon>Desulfatiglandaceae</taxon>
        <taxon>Desulfatiglans</taxon>
        <taxon>environmental samples</taxon>
    </lineage>
</organism>
<dbReference type="PANTHER" id="PTHR24960">
    <property type="entry name" value="PHOTOSYSTEM I IRON-SULFUR CENTER-RELATED"/>
    <property type="match status" value="1"/>
</dbReference>
<dbReference type="GO" id="GO:0016491">
    <property type="term" value="F:oxidoreductase activity"/>
    <property type="evidence" value="ECO:0007669"/>
    <property type="project" value="UniProtKB-KW"/>
</dbReference>
<evidence type="ECO:0000256" key="2">
    <source>
        <dbReference type="ARBA" id="ARBA00022723"/>
    </source>
</evidence>
<dbReference type="InterPro" id="IPR050157">
    <property type="entry name" value="PSI_iron-sulfur_center"/>
</dbReference>
<dbReference type="InterPro" id="IPR017900">
    <property type="entry name" value="4Fe4S_Fe_S_CS"/>
</dbReference>
<sequence length="234" mass="26533">MCSGRVDLEFVLRAFSNGQDGVFIGGCHLGECNYITHGNYHTLSMVLLCKRIMEHIGLNPERLRIKFMSAGDGIPFAEYMTDFSRTIKELGPIGEGEGLDPAQLKEKLDAVRKLIPYIKVVKREKLEHRLTNKAEYEGFYTREEIEELFRDVASYYIDPEKCQACMTCFRRCPAEAIIGGKNLIHVIDQDKCIKCGTCYEVCPPRFGAVQKLVGEPVPPPIPEEKRKIVRKAKS</sequence>
<evidence type="ECO:0000313" key="7">
    <source>
        <dbReference type="EMBL" id="VBB42606.1"/>
    </source>
</evidence>
<dbReference type="SUPFAM" id="SSF54862">
    <property type="entry name" value="4Fe-4S ferredoxins"/>
    <property type="match status" value="1"/>
</dbReference>
<dbReference type="InterPro" id="IPR017896">
    <property type="entry name" value="4Fe4S_Fe-S-bd"/>
</dbReference>
<keyword evidence="2" id="KW-0479">Metal-binding</keyword>
<evidence type="ECO:0000256" key="4">
    <source>
        <dbReference type="ARBA" id="ARBA00023004"/>
    </source>
</evidence>
<dbReference type="Gene3D" id="3.30.70.20">
    <property type="match status" value="1"/>
</dbReference>
<keyword evidence="3" id="KW-0560">Oxidoreductase</keyword>
<dbReference type="PANTHER" id="PTHR24960:SF79">
    <property type="entry name" value="PHOTOSYSTEM I IRON-SULFUR CENTER"/>
    <property type="match status" value="1"/>
</dbReference>
<evidence type="ECO:0000256" key="1">
    <source>
        <dbReference type="ARBA" id="ARBA00022485"/>
    </source>
</evidence>
<keyword evidence="5" id="KW-0411">Iron-sulfur</keyword>
<dbReference type="GO" id="GO:0046872">
    <property type="term" value="F:metal ion binding"/>
    <property type="evidence" value="ECO:0007669"/>
    <property type="project" value="UniProtKB-KW"/>
</dbReference>
<dbReference type="InterPro" id="IPR003813">
    <property type="entry name" value="MvhD/FlpD"/>
</dbReference>
<accession>A0A653A3H8</accession>
<dbReference type="PROSITE" id="PS51379">
    <property type="entry name" value="4FE4S_FER_2"/>
    <property type="match status" value="2"/>
</dbReference>
<dbReference type="Pfam" id="PF02662">
    <property type="entry name" value="FlpD"/>
    <property type="match status" value="1"/>
</dbReference>
<dbReference type="PROSITE" id="PS00198">
    <property type="entry name" value="4FE4S_FER_1"/>
    <property type="match status" value="1"/>
</dbReference>
<keyword evidence="4" id="KW-0408">Iron</keyword>
<protein>
    <submittedName>
        <fullName evidence="7">4Fe-4S binding domain protein</fullName>
    </submittedName>
</protein>